<comment type="similarity">
    <text evidence="1 5">Belongs to the GPN-loop GTPase family.</text>
</comment>
<comment type="subunit">
    <text evidence="5">Binds to RNA polymerase II.</text>
</comment>
<dbReference type="InterPro" id="IPR003593">
    <property type="entry name" value="AAA+_ATPase"/>
</dbReference>
<sequence length="336" mass="38350">MTDPVQPEPSSSSLPRKPLVLIFIGMAGSGKSTLVDAIRLSLKANGKRVYTINLDPAVTYLSYRPNIDIRDTVNYKTVMSQYTLGPNGAILTSLNFFATKFDQVLQILEKKTNMDYILIDTPGQIEMFTWSASGQILTDALASSFPTVINYIIDTPRSQNPATFMSNMLYACSVMYKSKLPLQLLFNKVDIIPSQFIHDWMNDSDKLQSVLDQDDSYMSTLTHSMSLVLEEFYSTLKHASVSALSREGFEQLETLFEEGRKEYDEVFFPLMEEMKQERQKKQDSQQSKEFEKVLADYQAEKEQREIEPEKEAAERPIRFVGVPVQLGKEEEDEDVF</sequence>
<dbReference type="CDD" id="cd17870">
    <property type="entry name" value="GPN1"/>
    <property type="match status" value="1"/>
</dbReference>
<dbReference type="SMART" id="SM00382">
    <property type="entry name" value="AAA"/>
    <property type="match status" value="1"/>
</dbReference>
<dbReference type="InterPro" id="IPR027417">
    <property type="entry name" value="P-loop_NTPase"/>
</dbReference>
<comment type="subcellular location">
    <subcellularLocation>
        <location evidence="5">Cytoplasm</location>
    </subcellularLocation>
    <subcellularLocation>
        <location evidence="5">Nucleus</location>
    </subcellularLocation>
</comment>
<feature type="domain" description="AAA+ ATPase" evidence="6">
    <location>
        <begin position="17"/>
        <end position="155"/>
    </location>
</feature>
<protein>
    <recommendedName>
        <fullName evidence="5">GPN-loop GTPase</fullName>
        <ecNumber evidence="5">3.6.5.-</ecNumber>
    </recommendedName>
</protein>
<dbReference type="Gene3D" id="3.40.50.300">
    <property type="entry name" value="P-loop containing nucleotide triphosphate hydrolases"/>
    <property type="match status" value="1"/>
</dbReference>
<accession>A0ABQ9YEN5</accession>
<evidence type="ECO:0000313" key="8">
    <source>
        <dbReference type="Proteomes" id="UP001281761"/>
    </source>
</evidence>
<keyword evidence="2 5" id="KW-0547">Nucleotide-binding</keyword>
<dbReference type="Pfam" id="PF03029">
    <property type="entry name" value="ATP_bind_1"/>
    <property type="match status" value="1"/>
</dbReference>
<dbReference type="PANTHER" id="PTHR21231:SF8">
    <property type="entry name" value="GPN-LOOP GTPASE 1"/>
    <property type="match status" value="1"/>
</dbReference>
<dbReference type="InterPro" id="IPR004130">
    <property type="entry name" value="Gpn"/>
</dbReference>
<keyword evidence="8" id="KW-1185">Reference proteome</keyword>
<dbReference type="EMBL" id="JARBJD010000012">
    <property type="protein sequence ID" value="KAK2962197.1"/>
    <property type="molecule type" value="Genomic_DNA"/>
</dbReference>
<reference evidence="7 8" key="1">
    <citation type="journal article" date="2022" name="bioRxiv">
        <title>Genomics of Preaxostyla Flagellates Illuminates Evolutionary Transitions and the Path Towards Mitochondrial Loss.</title>
        <authorList>
            <person name="Novak L.V.F."/>
            <person name="Treitli S.C."/>
            <person name="Pyrih J."/>
            <person name="Halakuc P."/>
            <person name="Pipaliya S.V."/>
            <person name="Vacek V."/>
            <person name="Brzon O."/>
            <person name="Soukal P."/>
            <person name="Eme L."/>
            <person name="Dacks J.B."/>
            <person name="Karnkowska A."/>
            <person name="Elias M."/>
            <person name="Hampl V."/>
        </authorList>
    </citation>
    <scope>NUCLEOTIDE SEQUENCE [LARGE SCALE GENOMIC DNA]</scope>
    <source>
        <strain evidence="7">NAU3</strain>
        <tissue evidence="7">Gut</tissue>
    </source>
</reference>
<name>A0ABQ9YEN5_9EUKA</name>
<evidence type="ECO:0000256" key="1">
    <source>
        <dbReference type="ARBA" id="ARBA00005290"/>
    </source>
</evidence>
<comment type="function">
    <text evidence="5">Small GTPase required for proper nuclear import of RNA polymerase II (RNAPII). May act at an RNAP assembly step prior to nuclear import.</text>
</comment>
<dbReference type="Proteomes" id="UP001281761">
    <property type="component" value="Unassembled WGS sequence"/>
</dbReference>
<gene>
    <name evidence="7" type="ORF">BLNAU_2857</name>
</gene>
<proteinExistence type="inferred from homology"/>
<evidence type="ECO:0000256" key="2">
    <source>
        <dbReference type="ARBA" id="ARBA00022741"/>
    </source>
</evidence>
<comment type="caution">
    <text evidence="7">The sequence shown here is derived from an EMBL/GenBank/DDBJ whole genome shotgun (WGS) entry which is preliminary data.</text>
</comment>
<keyword evidence="3 5" id="KW-0378">Hydrolase</keyword>
<dbReference type="PANTHER" id="PTHR21231">
    <property type="entry name" value="XPA-BINDING PROTEIN 1-RELATED"/>
    <property type="match status" value="1"/>
</dbReference>
<dbReference type="EC" id="3.6.5.-" evidence="5"/>
<evidence type="ECO:0000313" key="7">
    <source>
        <dbReference type="EMBL" id="KAK2962197.1"/>
    </source>
</evidence>
<evidence type="ECO:0000256" key="3">
    <source>
        <dbReference type="ARBA" id="ARBA00022801"/>
    </source>
</evidence>
<keyword evidence="5" id="KW-0963">Cytoplasm</keyword>
<keyword evidence="4 5" id="KW-0342">GTP-binding</keyword>
<evidence type="ECO:0000256" key="4">
    <source>
        <dbReference type="ARBA" id="ARBA00023134"/>
    </source>
</evidence>
<dbReference type="SUPFAM" id="SSF52540">
    <property type="entry name" value="P-loop containing nucleoside triphosphate hydrolases"/>
    <property type="match status" value="1"/>
</dbReference>
<evidence type="ECO:0000256" key="5">
    <source>
        <dbReference type="RuleBase" id="RU365059"/>
    </source>
</evidence>
<dbReference type="InterPro" id="IPR030230">
    <property type="entry name" value="Gpn1/Npa3/XAB1"/>
</dbReference>
<dbReference type="GO" id="GO:0016787">
    <property type="term" value="F:hydrolase activity"/>
    <property type="evidence" value="ECO:0007669"/>
    <property type="project" value="UniProtKB-KW"/>
</dbReference>
<organism evidence="7 8">
    <name type="scientific">Blattamonas nauphoetae</name>
    <dbReference type="NCBI Taxonomy" id="2049346"/>
    <lineage>
        <taxon>Eukaryota</taxon>
        <taxon>Metamonada</taxon>
        <taxon>Preaxostyla</taxon>
        <taxon>Oxymonadida</taxon>
        <taxon>Blattamonas</taxon>
    </lineage>
</organism>
<evidence type="ECO:0000259" key="6">
    <source>
        <dbReference type="SMART" id="SM00382"/>
    </source>
</evidence>